<protein>
    <recommendedName>
        <fullName evidence="5">Transglycosylase SLT domain protein</fullName>
    </recommendedName>
</protein>
<keyword evidence="4" id="KW-1185">Reference proteome</keyword>
<dbReference type="AlphaFoldDB" id="A0A0P1FKD7"/>
<evidence type="ECO:0000256" key="1">
    <source>
        <dbReference type="SAM" id="MobiDB-lite"/>
    </source>
</evidence>
<dbReference type="Proteomes" id="UP000051587">
    <property type="component" value="Unassembled WGS sequence"/>
</dbReference>
<name>A0A0P1FKD7_THAGE</name>
<evidence type="ECO:0000313" key="4">
    <source>
        <dbReference type="Proteomes" id="UP000051587"/>
    </source>
</evidence>
<accession>A0A0P1FKD7</accession>
<dbReference type="SUPFAM" id="SSF53955">
    <property type="entry name" value="Lysozyme-like"/>
    <property type="match status" value="1"/>
</dbReference>
<gene>
    <name evidence="3" type="ORF">TG4357_03659</name>
</gene>
<feature type="region of interest" description="Disordered" evidence="1">
    <location>
        <begin position="235"/>
        <end position="265"/>
    </location>
</feature>
<proteinExistence type="predicted"/>
<evidence type="ECO:0000313" key="3">
    <source>
        <dbReference type="EMBL" id="CUH68547.1"/>
    </source>
</evidence>
<keyword evidence="2" id="KW-0732">Signal</keyword>
<feature type="chain" id="PRO_5006062664" description="Transglycosylase SLT domain protein" evidence="2">
    <location>
        <begin position="26"/>
        <end position="289"/>
    </location>
</feature>
<evidence type="ECO:0000256" key="2">
    <source>
        <dbReference type="SAM" id="SignalP"/>
    </source>
</evidence>
<dbReference type="InterPro" id="IPR023346">
    <property type="entry name" value="Lysozyme-like_dom_sf"/>
</dbReference>
<dbReference type="Gene3D" id="1.10.530.10">
    <property type="match status" value="1"/>
</dbReference>
<feature type="signal peptide" evidence="2">
    <location>
        <begin position="1"/>
        <end position="25"/>
    </location>
</feature>
<organism evidence="3 4">
    <name type="scientific">Thalassovita gelatinovora</name>
    <name type="common">Thalassobius gelatinovorus</name>
    <dbReference type="NCBI Taxonomy" id="53501"/>
    <lineage>
        <taxon>Bacteria</taxon>
        <taxon>Pseudomonadati</taxon>
        <taxon>Pseudomonadota</taxon>
        <taxon>Alphaproteobacteria</taxon>
        <taxon>Rhodobacterales</taxon>
        <taxon>Roseobacteraceae</taxon>
        <taxon>Thalassovita</taxon>
    </lineage>
</organism>
<dbReference type="STRING" id="53501.SAMN04488043_106120"/>
<evidence type="ECO:0008006" key="5">
    <source>
        <dbReference type="Google" id="ProtNLM"/>
    </source>
</evidence>
<reference evidence="3 4" key="1">
    <citation type="submission" date="2015-09" db="EMBL/GenBank/DDBJ databases">
        <authorList>
            <consortium name="Swine Surveillance"/>
        </authorList>
    </citation>
    <scope>NUCLEOTIDE SEQUENCE [LARGE SCALE GENOMIC DNA]</scope>
    <source>
        <strain evidence="3 4">CECT 4357</strain>
    </source>
</reference>
<dbReference type="EMBL" id="CYSA01000028">
    <property type="protein sequence ID" value="CUH68547.1"/>
    <property type="molecule type" value="Genomic_DNA"/>
</dbReference>
<sequence>MHLLIRGGFALLLGLCALGPVPVEASAVDCEALAAKTGARHGLPRDLMPAISRVETGLKQGENGVRAWPWTLNVQGKGYYFPTREAALKKLREVLDSGVRNVDIGCMQINYRWHSSQFSSIEEMMSPKENTEYAAKFLTRLKDRHGSWEAATRHYHSADGDRGEAYLNRVNRVVAKLPQQQPSFVASTAAGRSVTEPQAAAQPVRRHAEVTQQHGVLALAGTPLIDIDGQDYQARSNSQAGYPDLPASPLPKLVDPKQSRGTMRGQRRAQLVSANRHDLVARLRIEFAD</sequence>